<protein>
    <submittedName>
        <fullName evidence="2">HdeA/HdeB family protein</fullName>
    </submittedName>
</protein>
<reference evidence="2 3" key="1">
    <citation type="submission" date="2018-06" db="EMBL/GenBank/DDBJ databases">
        <title>Genomic Encyclopedia of Type Strains, Phase IV (KMG-IV): sequencing the most valuable type-strain genomes for metagenomic binning, comparative biology and taxonomic classification.</title>
        <authorList>
            <person name="Goeker M."/>
        </authorList>
    </citation>
    <scope>NUCLEOTIDE SEQUENCE [LARGE SCALE GENOMIC DNA]</scope>
    <source>
        <strain evidence="2 3">DSM 24875</strain>
    </source>
</reference>
<dbReference type="OrthoDB" id="8020410at2"/>
<proteinExistence type="predicted"/>
<dbReference type="AlphaFoldDB" id="A0A366EP45"/>
<keyword evidence="1" id="KW-0732">Signal</keyword>
<dbReference type="EMBL" id="QNRK01000044">
    <property type="protein sequence ID" value="RBP03450.1"/>
    <property type="molecule type" value="Genomic_DNA"/>
</dbReference>
<dbReference type="InterPro" id="IPR010486">
    <property type="entry name" value="HNS-dep_expression_A/B"/>
</dbReference>
<comment type="caution">
    <text evidence="2">The sequence shown here is derived from an EMBL/GenBank/DDBJ whole genome shotgun (WGS) entry which is preliminary data.</text>
</comment>
<sequence>MKIAISLCVLPMLWVSAVEAQVDLTTYGDAKGNLDVQALTCAQLAGTWQEDADFLTVWYSGWYNGLANYSKMKLDRAKELEHRVIVYCKANPTVKVIKAMDINIKQMRKEAGIKVEDEK</sequence>
<evidence type="ECO:0000313" key="3">
    <source>
        <dbReference type="Proteomes" id="UP000253529"/>
    </source>
</evidence>
<feature type="signal peptide" evidence="1">
    <location>
        <begin position="1"/>
        <end position="20"/>
    </location>
</feature>
<feature type="chain" id="PRO_5016751802" evidence="1">
    <location>
        <begin position="21"/>
        <end position="119"/>
    </location>
</feature>
<gene>
    <name evidence="2" type="ORF">DFR50_1445</name>
</gene>
<keyword evidence="3" id="KW-1185">Reference proteome</keyword>
<evidence type="ECO:0000313" key="2">
    <source>
        <dbReference type="EMBL" id="RBP03450.1"/>
    </source>
</evidence>
<organism evidence="2 3">
    <name type="scientific">Roseiarcus fermentans</name>
    <dbReference type="NCBI Taxonomy" id="1473586"/>
    <lineage>
        <taxon>Bacteria</taxon>
        <taxon>Pseudomonadati</taxon>
        <taxon>Pseudomonadota</taxon>
        <taxon>Alphaproteobacteria</taxon>
        <taxon>Hyphomicrobiales</taxon>
        <taxon>Roseiarcaceae</taxon>
        <taxon>Roseiarcus</taxon>
    </lineage>
</organism>
<name>A0A366EP45_9HYPH</name>
<dbReference type="Pfam" id="PF06411">
    <property type="entry name" value="HdeA"/>
    <property type="match status" value="1"/>
</dbReference>
<dbReference type="Proteomes" id="UP000253529">
    <property type="component" value="Unassembled WGS sequence"/>
</dbReference>
<evidence type="ECO:0000256" key="1">
    <source>
        <dbReference type="SAM" id="SignalP"/>
    </source>
</evidence>
<accession>A0A366EP45</accession>
<dbReference type="RefSeq" id="WP_113892844.1">
    <property type="nucleotide sequence ID" value="NZ_QNRK01000044.1"/>
</dbReference>